<reference evidence="5 6" key="1">
    <citation type="journal article" date="2019" name="Emerg. Microbes Infect.">
        <title>Comprehensive subspecies identification of 175 nontuberculous mycobacteria species based on 7547 genomic profiles.</title>
        <authorList>
            <person name="Matsumoto Y."/>
            <person name="Kinjo T."/>
            <person name="Motooka D."/>
            <person name="Nabeya D."/>
            <person name="Jung N."/>
            <person name="Uechi K."/>
            <person name="Horii T."/>
            <person name="Iida T."/>
            <person name="Fujita J."/>
            <person name="Nakamura S."/>
        </authorList>
    </citation>
    <scope>NUCLEOTIDE SEQUENCE [LARGE SCALE GENOMIC DNA]</scope>
    <source>
        <strain evidence="5 6">JCM 30395</strain>
    </source>
</reference>
<name>A0A7I7SRX2_9MYCO</name>
<dbReference type="AlphaFoldDB" id="A0A7I7SRX2"/>
<protein>
    <recommendedName>
        <fullName evidence="3">amidase</fullName>
        <ecNumber evidence="3">3.5.1.4</ecNumber>
    </recommendedName>
</protein>
<dbReference type="InterPro" id="IPR036928">
    <property type="entry name" value="AS_sf"/>
</dbReference>
<dbReference type="KEGG" id="msar:MSAR_28800"/>
<dbReference type="Pfam" id="PF01425">
    <property type="entry name" value="Amidase"/>
    <property type="match status" value="1"/>
</dbReference>
<evidence type="ECO:0000313" key="6">
    <source>
        <dbReference type="Proteomes" id="UP000466445"/>
    </source>
</evidence>
<evidence type="ECO:0000313" key="5">
    <source>
        <dbReference type="EMBL" id="BBY59744.1"/>
    </source>
</evidence>
<dbReference type="PANTHER" id="PTHR11895:SF7">
    <property type="entry name" value="GLUTAMYL-TRNA(GLN) AMIDOTRANSFERASE SUBUNIT A, MITOCHONDRIAL"/>
    <property type="match status" value="1"/>
</dbReference>
<dbReference type="PROSITE" id="PS00571">
    <property type="entry name" value="AMIDASES"/>
    <property type="match status" value="1"/>
</dbReference>
<dbReference type="InterPro" id="IPR000120">
    <property type="entry name" value="Amidase"/>
</dbReference>
<comment type="catalytic activity">
    <reaction evidence="1">
        <text>a monocarboxylic acid amide + H2O = a monocarboxylate + NH4(+)</text>
        <dbReference type="Rhea" id="RHEA:12020"/>
        <dbReference type="ChEBI" id="CHEBI:15377"/>
        <dbReference type="ChEBI" id="CHEBI:28938"/>
        <dbReference type="ChEBI" id="CHEBI:35757"/>
        <dbReference type="ChEBI" id="CHEBI:83628"/>
        <dbReference type="EC" id="3.5.1.4"/>
    </reaction>
</comment>
<comment type="similarity">
    <text evidence="2">Belongs to the amidase family.</text>
</comment>
<keyword evidence="6" id="KW-1185">Reference proteome</keyword>
<dbReference type="Gene3D" id="3.90.1300.10">
    <property type="entry name" value="Amidase signature (AS) domain"/>
    <property type="match status" value="1"/>
</dbReference>
<dbReference type="EMBL" id="AP022595">
    <property type="protein sequence ID" value="BBY59744.1"/>
    <property type="molecule type" value="Genomic_DNA"/>
</dbReference>
<dbReference type="PIRSF" id="PIRSF001221">
    <property type="entry name" value="Amidase_fungi"/>
    <property type="match status" value="1"/>
</dbReference>
<evidence type="ECO:0000256" key="3">
    <source>
        <dbReference type="ARBA" id="ARBA00012922"/>
    </source>
</evidence>
<feature type="domain" description="Amidase" evidence="4">
    <location>
        <begin position="77"/>
        <end position="492"/>
    </location>
</feature>
<dbReference type="NCBIfam" id="NF009119">
    <property type="entry name" value="PRK12470.1"/>
    <property type="match status" value="1"/>
</dbReference>
<accession>A0A7I7SRX2</accession>
<proteinExistence type="inferred from homology"/>
<dbReference type="SUPFAM" id="SSF75304">
    <property type="entry name" value="Amidase signature (AS) enzymes"/>
    <property type="match status" value="1"/>
</dbReference>
<evidence type="ECO:0000259" key="4">
    <source>
        <dbReference type="Pfam" id="PF01425"/>
    </source>
</evidence>
<dbReference type="GO" id="GO:0004040">
    <property type="term" value="F:amidase activity"/>
    <property type="evidence" value="ECO:0007669"/>
    <property type="project" value="UniProtKB-EC"/>
</dbReference>
<dbReference type="InterPro" id="IPR023631">
    <property type="entry name" value="Amidase_dom"/>
</dbReference>
<evidence type="ECO:0000256" key="2">
    <source>
        <dbReference type="ARBA" id="ARBA00009199"/>
    </source>
</evidence>
<sequence>MAAGERPDIEDAQDVVVLVDADGRRRTGDYLAEHACHLVTVAVGARLAQMDSTDLAFAGAAEQARMLVKGTLTAPAVLELYLERIARVDRELRAYRVVFAERARREAATAQELLDAGERKPLLGVPIAIKDDVDVAGEFTCYGSSAYGIAPTADAEVVRRLRDAGAVILGKTAVPEMMLWPFTETVAFGATHNPWDLARTPGGSSGGSGAAVAAGLAPMALGSDGAGSIRIPATWCGLFGLKPQRDRVPMAPHDDAWNGLSVNGPMTRTVEDAALFLDATSALPVPSGGFVAAASREPGRLRIALSTKIPPTVFGRIGPAQQRALDGVESLLRDLGHEVFWRDPDYPAWAVYGHLLPRMWHGAYRDVAALPHRERLEARTKGIARLGKLIPDARIARVRAAEPALAARVQSIFDHVDVLITPGTALGPSRIGQYQHRGGVSTLARVASRVPFQGIFNATGQPAAVVPWGLDDDGVPVSVQLVGRPSDEATLLSLSHQIETARPWAHRRPPVS</sequence>
<gene>
    <name evidence="5" type="primary">amiB2</name>
    <name evidence="5" type="ORF">MSAR_28800</name>
</gene>
<organism evidence="5 6">
    <name type="scientific">Mycolicibacterium sarraceniae</name>
    <dbReference type="NCBI Taxonomy" id="1534348"/>
    <lineage>
        <taxon>Bacteria</taxon>
        <taxon>Bacillati</taxon>
        <taxon>Actinomycetota</taxon>
        <taxon>Actinomycetes</taxon>
        <taxon>Mycobacteriales</taxon>
        <taxon>Mycobacteriaceae</taxon>
        <taxon>Mycolicibacterium</taxon>
    </lineage>
</organism>
<dbReference type="EC" id="3.5.1.4" evidence="3"/>
<evidence type="ECO:0000256" key="1">
    <source>
        <dbReference type="ARBA" id="ARBA00001311"/>
    </source>
</evidence>
<dbReference type="PANTHER" id="PTHR11895">
    <property type="entry name" value="TRANSAMIDASE"/>
    <property type="match status" value="1"/>
</dbReference>
<dbReference type="InterPro" id="IPR020556">
    <property type="entry name" value="Amidase_CS"/>
</dbReference>
<dbReference type="Proteomes" id="UP000466445">
    <property type="component" value="Chromosome"/>
</dbReference>